<evidence type="ECO:0000256" key="4">
    <source>
        <dbReference type="ARBA" id="ARBA00022759"/>
    </source>
</evidence>
<accession>A0A1F7UTD0</accession>
<dbReference type="STRING" id="1802401.A3B21_03095"/>
<protein>
    <recommendedName>
        <fullName evidence="10">Addiction module toxin, HicA family</fullName>
    </recommendedName>
</protein>
<keyword evidence="2" id="KW-1277">Toxin-antitoxin system</keyword>
<comment type="similarity">
    <text evidence="1">Belongs to the HicA mRNA interferase family.</text>
</comment>
<evidence type="ECO:0000256" key="7">
    <source>
        <dbReference type="ARBA" id="ARBA00023016"/>
    </source>
</evidence>
<evidence type="ECO:0000256" key="6">
    <source>
        <dbReference type="ARBA" id="ARBA00022884"/>
    </source>
</evidence>
<dbReference type="InterPro" id="IPR012933">
    <property type="entry name" value="HicA_mRNA_interferase"/>
</dbReference>
<evidence type="ECO:0000313" key="8">
    <source>
        <dbReference type="EMBL" id="OGL80927.1"/>
    </source>
</evidence>
<keyword evidence="6" id="KW-0694">RNA-binding</keyword>
<dbReference type="SUPFAM" id="SSF54786">
    <property type="entry name" value="YcfA/nrd intein domain"/>
    <property type="match status" value="1"/>
</dbReference>
<keyword evidence="5" id="KW-0378">Hydrolase</keyword>
<keyword evidence="7" id="KW-0346">Stress response</keyword>
<evidence type="ECO:0000256" key="3">
    <source>
        <dbReference type="ARBA" id="ARBA00022722"/>
    </source>
</evidence>
<dbReference type="EMBL" id="MGEJ01000012">
    <property type="protein sequence ID" value="OGL80927.1"/>
    <property type="molecule type" value="Genomic_DNA"/>
</dbReference>
<evidence type="ECO:0008006" key="10">
    <source>
        <dbReference type="Google" id="ProtNLM"/>
    </source>
</evidence>
<evidence type="ECO:0000256" key="1">
    <source>
        <dbReference type="ARBA" id="ARBA00006620"/>
    </source>
</evidence>
<proteinExistence type="inferred from homology"/>
<dbReference type="PANTHER" id="PTHR34873:SF3">
    <property type="entry name" value="ADDICTION MODULE TOXIN, HICA FAMILY"/>
    <property type="match status" value="1"/>
</dbReference>
<dbReference type="Gene3D" id="3.30.920.30">
    <property type="entry name" value="Hypothetical protein"/>
    <property type="match status" value="1"/>
</dbReference>
<keyword evidence="4" id="KW-0255">Endonuclease</keyword>
<evidence type="ECO:0000313" key="9">
    <source>
        <dbReference type="Proteomes" id="UP000176897"/>
    </source>
</evidence>
<dbReference type="InterPro" id="IPR038570">
    <property type="entry name" value="HicA_sf"/>
</dbReference>
<keyword evidence="3" id="KW-0540">Nuclease</keyword>
<dbReference type="GO" id="GO:0003729">
    <property type="term" value="F:mRNA binding"/>
    <property type="evidence" value="ECO:0007669"/>
    <property type="project" value="InterPro"/>
</dbReference>
<organism evidence="8 9">
    <name type="scientific">Candidatus Uhrbacteria bacterium RIFCSPLOWO2_01_FULL_47_24</name>
    <dbReference type="NCBI Taxonomy" id="1802401"/>
    <lineage>
        <taxon>Bacteria</taxon>
        <taxon>Candidatus Uhriibacteriota</taxon>
    </lineage>
</organism>
<dbReference type="Pfam" id="PF07927">
    <property type="entry name" value="HicA_toxin"/>
    <property type="match status" value="1"/>
</dbReference>
<dbReference type="GO" id="GO:0004519">
    <property type="term" value="F:endonuclease activity"/>
    <property type="evidence" value="ECO:0007669"/>
    <property type="project" value="UniProtKB-KW"/>
</dbReference>
<reference evidence="8 9" key="1">
    <citation type="journal article" date="2016" name="Nat. Commun.">
        <title>Thousands of microbial genomes shed light on interconnected biogeochemical processes in an aquifer system.</title>
        <authorList>
            <person name="Anantharaman K."/>
            <person name="Brown C.T."/>
            <person name="Hug L.A."/>
            <person name="Sharon I."/>
            <person name="Castelle C.J."/>
            <person name="Probst A.J."/>
            <person name="Thomas B.C."/>
            <person name="Singh A."/>
            <person name="Wilkins M.J."/>
            <person name="Karaoz U."/>
            <person name="Brodie E.L."/>
            <person name="Williams K.H."/>
            <person name="Hubbard S.S."/>
            <person name="Banfield J.F."/>
        </authorList>
    </citation>
    <scope>NUCLEOTIDE SEQUENCE [LARGE SCALE GENOMIC DNA]</scope>
</reference>
<gene>
    <name evidence="8" type="ORF">A3B21_03095</name>
</gene>
<dbReference type="Proteomes" id="UP000176897">
    <property type="component" value="Unassembled WGS sequence"/>
</dbReference>
<evidence type="ECO:0000256" key="2">
    <source>
        <dbReference type="ARBA" id="ARBA00022649"/>
    </source>
</evidence>
<dbReference type="GO" id="GO:0016787">
    <property type="term" value="F:hydrolase activity"/>
    <property type="evidence" value="ECO:0007669"/>
    <property type="project" value="UniProtKB-KW"/>
</dbReference>
<comment type="caution">
    <text evidence="8">The sequence shown here is derived from an EMBL/GenBank/DDBJ whole genome shotgun (WGS) entry which is preliminary data.</text>
</comment>
<name>A0A1F7UTD0_9BACT</name>
<dbReference type="PANTHER" id="PTHR34873">
    <property type="entry name" value="SSR1766 PROTEIN"/>
    <property type="match status" value="1"/>
</dbReference>
<evidence type="ECO:0000256" key="5">
    <source>
        <dbReference type="ARBA" id="ARBA00022801"/>
    </source>
</evidence>
<sequence length="77" mass="8704">MSRLPQCKPREVVRALEVLGFVLVRQKGSHAFYRNPKTGHTTVVSMHEGHDIDRSLLYGILREAGVSVDDFLEALKQ</sequence>
<dbReference type="AlphaFoldDB" id="A0A1F7UTD0"/>